<accession>A0ABU0JV81</accession>
<dbReference type="PANTHER" id="PTHR42939:SF1">
    <property type="entry name" value="ABC TRANSPORTER ATP-BINDING PROTEIN ALBC-RELATED"/>
    <property type="match status" value="1"/>
</dbReference>
<dbReference type="InterPro" id="IPR051782">
    <property type="entry name" value="ABC_Transporter_VariousFunc"/>
</dbReference>
<dbReference type="SUPFAM" id="SSF52540">
    <property type="entry name" value="P-loop containing nucleoside triphosphate hydrolases"/>
    <property type="match status" value="1"/>
</dbReference>
<keyword evidence="1" id="KW-0813">Transport</keyword>
<protein>
    <submittedName>
        <fullName evidence="5">ABC-2 type transport system ATP-binding protein</fullName>
    </submittedName>
</protein>
<organism evidence="5 6">
    <name type="scientific">Hathewaya limosa</name>
    <name type="common">Clostridium limosum</name>
    <dbReference type="NCBI Taxonomy" id="1536"/>
    <lineage>
        <taxon>Bacteria</taxon>
        <taxon>Bacillati</taxon>
        <taxon>Bacillota</taxon>
        <taxon>Clostridia</taxon>
        <taxon>Eubacteriales</taxon>
        <taxon>Clostridiaceae</taxon>
        <taxon>Hathewaya</taxon>
    </lineage>
</organism>
<feature type="domain" description="ABC transporter" evidence="4">
    <location>
        <begin position="15"/>
        <end position="237"/>
    </location>
</feature>
<evidence type="ECO:0000256" key="1">
    <source>
        <dbReference type="ARBA" id="ARBA00022448"/>
    </source>
</evidence>
<comment type="caution">
    <text evidence="5">The sequence shown here is derived from an EMBL/GenBank/DDBJ whole genome shotgun (WGS) entry which is preliminary data.</text>
</comment>
<dbReference type="InterPro" id="IPR003439">
    <property type="entry name" value="ABC_transporter-like_ATP-bd"/>
</dbReference>
<dbReference type="Pfam" id="PF00005">
    <property type="entry name" value="ABC_tran"/>
    <property type="match status" value="1"/>
</dbReference>
<evidence type="ECO:0000256" key="2">
    <source>
        <dbReference type="ARBA" id="ARBA00022741"/>
    </source>
</evidence>
<evidence type="ECO:0000313" key="6">
    <source>
        <dbReference type="Proteomes" id="UP001224418"/>
    </source>
</evidence>
<dbReference type="InterPro" id="IPR003593">
    <property type="entry name" value="AAA+_ATPase"/>
</dbReference>
<dbReference type="SMART" id="SM00382">
    <property type="entry name" value="AAA"/>
    <property type="match status" value="1"/>
</dbReference>
<dbReference type="PANTHER" id="PTHR42939">
    <property type="entry name" value="ABC TRANSPORTER ATP-BINDING PROTEIN ALBC-RELATED"/>
    <property type="match status" value="1"/>
</dbReference>
<dbReference type="RefSeq" id="WP_111940213.1">
    <property type="nucleotide sequence ID" value="NZ_BAAACJ010000053.1"/>
</dbReference>
<keyword evidence="3 5" id="KW-0067">ATP-binding</keyword>
<reference evidence="5 6" key="1">
    <citation type="submission" date="2023-07" db="EMBL/GenBank/DDBJ databases">
        <title>Genomic Encyclopedia of Type Strains, Phase IV (KMG-IV): sequencing the most valuable type-strain genomes for metagenomic binning, comparative biology and taxonomic classification.</title>
        <authorList>
            <person name="Goeker M."/>
        </authorList>
    </citation>
    <scope>NUCLEOTIDE SEQUENCE [LARGE SCALE GENOMIC DNA]</scope>
    <source>
        <strain evidence="5 6">DSM 1400</strain>
    </source>
</reference>
<name>A0ABU0JV81_HATLI</name>
<dbReference type="PROSITE" id="PS50893">
    <property type="entry name" value="ABC_TRANSPORTER_2"/>
    <property type="match status" value="1"/>
</dbReference>
<evidence type="ECO:0000259" key="4">
    <source>
        <dbReference type="PROSITE" id="PS50893"/>
    </source>
</evidence>
<dbReference type="CDD" id="cd03230">
    <property type="entry name" value="ABC_DR_subfamily_A"/>
    <property type="match status" value="1"/>
</dbReference>
<evidence type="ECO:0000256" key="3">
    <source>
        <dbReference type="ARBA" id="ARBA00022840"/>
    </source>
</evidence>
<dbReference type="InterPro" id="IPR027417">
    <property type="entry name" value="P-loop_NTPase"/>
</dbReference>
<dbReference type="EMBL" id="JAUSWN010000042">
    <property type="protein sequence ID" value="MDQ0481008.1"/>
    <property type="molecule type" value="Genomic_DNA"/>
</dbReference>
<keyword evidence="2" id="KW-0547">Nucleotide-binding</keyword>
<gene>
    <name evidence="5" type="ORF">QOZ93_002764</name>
</gene>
<dbReference type="Gene3D" id="3.40.50.300">
    <property type="entry name" value="P-loop containing nucleotide triphosphate hydrolases"/>
    <property type="match status" value="1"/>
</dbReference>
<evidence type="ECO:0000313" key="5">
    <source>
        <dbReference type="EMBL" id="MDQ0481008.1"/>
    </source>
</evidence>
<dbReference type="Proteomes" id="UP001224418">
    <property type="component" value="Unassembled WGS sequence"/>
</dbReference>
<proteinExistence type="predicted"/>
<dbReference type="GO" id="GO:0005524">
    <property type="term" value="F:ATP binding"/>
    <property type="evidence" value="ECO:0007669"/>
    <property type="project" value="UniProtKB-KW"/>
</dbReference>
<keyword evidence="6" id="KW-1185">Reference proteome</keyword>
<sequence>MINLSNDDYTEEDILVAKNLCKSYSRKVVLDNFNLIIPKGRILGLLGPNGSGKTTFLKIICGLLPDFKGDILINAKRPSPYTNSIISYLPDKNFLFNWMKVRDALNFYKDFYKDFNENKAKELLKFMDLDENLRITALSKGMIEKLNLSLILSRNAKLYILDEPIGGVDTTTREKILDAILQNYSKESSIIITTHLINELERIFDYVAFIKDGKIILEDNTEELRIKYNKSIDEIYRDIFK</sequence>